<dbReference type="RefSeq" id="WP_119305456.1">
    <property type="nucleotide sequence ID" value="NZ_AP014608.1"/>
</dbReference>
<dbReference type="SUPFAM" id="SSF74982">
    <property type="entry name" value="Small protein B (SmpB)"/>
    <property type="match status" value="1"/>
</dbReference>
<comment type="subcellular location">
    <subcellularLocation>
        <location evidence="3">Cytoplasm</location>
    </subcellularLocation>
    <text evidence="3">The tmRNA-SmpB complex associates with stalled 70S ribosomes.</text>
</comment>
<dbReference type="Gene3D" id="2.40.280.10">
    <property type="match status" value="1"/>
</dbReference>
<comment type="similarity">
    <text evidence="3">Belongs to the SmpB family.</text>
</comment>
<keyword evidence="2 3" id="KW-0694">RNA-binding</keyword>
<gene>
    <name evidence="3 4" type="primary">smpB</name>
    <name evidence="4" type="ORF">STAT_243</name>
</gene>
<name>A0A224ABD7_9FLAO</name>
<dbReference type="InterPro" id="IPR020081">
    <property type="entry name" value="SsrA-bd_prot_CS"/>
</dbReference>
<dbReference type="PANTHER" id="PTHR30308:SF2">
    <property type="entry name" value="SSRA-BINDING PROTEIN"/>
    <property type="match status" value="1"/>
</dbReference>
<dbReference type="GO" id="GO:0070929">
    <property type="term" value="P:trans-translation"/>
    <property type="evidence" value="ECO:0007669"/>
    <property type="project" value="UniProtKB-UniRule"/>
</dbReference>
<dbReference type="GO" id="GO:0005829">
    <property type="term" value="C:cytosol"/>
    <property type="evidence" value="ECO:0007669"/>
    <property type="project" value="TreeGrafter"/>
</dbReference>
<dbReference type="NCBIfam" id="TIGR00086">
    <property type="entry name" value="smpB"/>
    <property type="match status" value="1"/>
</dbReference>
<dbReference type="CDD" id="cd09294">
    <property type="entry name" value="SmpB"/>
    <property type="match status" value="1"/>
</dbReference>
<dbReference type="Proteomes" id="UP000263619">
    <property type="component" value="Chromosome"/>
</dbReference>
<accession>A0A224ABD7</accession>
<evidence type="ECO:0000256" key="2">
    <source>
        <dbReference type="ARBA" id="ARBA00022884"/>
    </source>
</evidence>
<evidence type="ECO:0000256" key="3">
    <source>
        <dbReference type="HAMAP-Rule" id="MF_00023"/>
    </source>
</evidence>
<dbReference type="GO" id="GO:0003723">
    <property type="term" value="F:RNA binding"/>
    <property type="evidence" value="ECO:0007669"/>
    <property type="project" value="UniProtKB-UniRule"/>
</dbReference>
<dbReference type="PROSITE" id="PS01317">
    <property type="entry name" value="SSRP"/>
    <property type="match status" value="1"/>
</dbReference>
<comment type="function">
    <text evidence="3">Required for rescue of stalled ribosomes mediated by trans-translation. Binds to transfer-messenger RNA (tmRNA), required for stable association of tmRNA with ribosomes. tmRNA and SmpB together mimic tRNA shape, replacing the anticodon stem-loop with SmpB. tmRNA is encoded by the ssrA gene; the 2 termini fold to resemble tRNA(Ala) and it encodes a 'tag peptide', a short internal open reading frame. During trans-translation Ala-aminoacylated tmRNA acts like a tRNA, entering the A-site of stalled ribosomes, displacing the stalled mRNA. The ribosome then switches to translate the ORF on the tmRNA; the nascent peptide is terminated with the 'tag peptide' encoded by the tmRNA and targeted for degradation. The ribosome is freed to recommence translation, which seems to be the essential function of trans-translation.</text>
</comment>
<sequence>MNVFNRKARFRYHLIEYYISGIQLFGTEVKSIRQNKVSIMESFCQMRNGELYSINMYIAEYKFGTNWNHSSKRERKLLLKKQELIRIDKKLKNPGLTLIPIELFFNDKGYIKMKIALAKGKKIYDKRESLRKKDFFREVRKLKLKNCI</sequence>
<keyword evidence="1 3" id="KW-0963">Cytoplasm</keyword>
<dbReference type="NCBIfam" id="NF003843">
    <property type="entry name" value="PRK05422.1"/>
    <property type="match status" value="1"/>
</dbReference>
<dbReference type="OrthoDB" id="9805462at2"/>
<organism evidence="4 5">
    <name type="scientific">Blattabacterium cuenoti STAT</name>
    <dbReference type="NCBI Taxonomy" id="1457030"/>
    <lineage>
        <taxon>Bacteria</taxon>
        <taxon>Pseudomonadati</taxon>
        <taxon>Bacteroidota</taxon>
        <taxon>Flavobacteriia</taxon>
        <taxon>Flavobacteriales</taxon>
        <taxon>Blattabacteriaceae</taxon>
        <taxon>Blattabacterium</taxon>
    </lineage>
</organism>
<reference evidence="4 5" key="1">
    <citation type="submission" date="2014-06" db="EMBL/GenBank/DDBJ databases">
        <title>Genome sequence of the intracellular symbiont Blattabacterium cuenoti, strain STAT from the wood feeding cockroach Salganea taiwanensis taiwanensis.</title>
        <authorList>
            <person name="Kinjo Y."/>
            <person name="Ohkuma M."/>
            <person name="Tokuda G."/>
        </authorList>
    </citation>
    <scope>NUCLEOTIDE SEQUENCE [LARGE SCALE GENOMIC DNA]</scope>
    <source>
        <strain evidence="4 5">STAT</strain>
    </source>
</reference>
<dbReference type="PANTHER" id="PTHR30308">
    <property type="entry name" value="TMRNA-BINDING COMPONENT OF TRANS-TRANSLATION TAGGING COMPLEX"/>
    <property type="match status" value="1"/>
</dbReference>
<dbReference type="Pfam" id="PF01668">
    <property type="entry name" value="SmpB"/>
    <property type="match status" value="1"/>
</dbReference>
<protein>
    <recommendedName>
        <fullName evidence="3">SsrA-binding protein</fullName>
    </recommendedName>
    <alternativeName>
        <fullName evidence="3">Small protein B</fullName>
    </alternativeName>
</protein>
<dbReference type="HAMAP" id="MF_00023">
    <property type="entry name" value="SmpB"/>
    <property type="match status" value="1"/>
</dbReference>
<dbReference type="AlphaFoldDB" id="A0A224ABD7"/>
<evidence type="ECO:0000313" key="4">
    <source>
        <dbReference type="EMBL" id="BBA17177.1"/>
    </source>
</evidence>
<keyword evidence="5" id="KW-1185">Reference proteome</keyword>
<evidence type="ECO:0000256" key="1">
    <source>
        <dbReference type="ARBA" id="ARBA00022490"/>
    </source>
</evidence>
<dbReference type="EMBL" id="AP014608">
    <property type="protein sequence ID" value="BBA17177.1"/>
    <property type="molecule type" value="Genomic_DNA"/>
</dbReference>
<evidence type="ECO:0000313" key="5">
    <source>
        <dbReference type="Proteomes" id="UP000263619"/>
    </source>
</evidence>
<dbReference type="InterPro" id="IPR000037">
    <property type="entry name" value="SsrA-bd_prot"/>
</dbReference>
<proteinExistence type="inferred from homology"/>
<dbReference type="GO" id="GO:0070930">
    <property type="term" value="P:trans-translation-dependent protein tagging"/>
    <property type="evidence" value="ECO:0007669"/>
    <property type="project" value="TreeGrafter"/>
</dbReference>
<dbReference type="InterPro" id="IPR023620">
    <property type="entry name" value="SmpB"/>
</dbReference>